<dbReference type="InterPro" id="IPR007877">
    <property type="entry name" value="DUF707"/>
</dbReference>
<dbReference type="Proteomes" id="UP001157006">
    <property type="component" value="Chromosome 3"/>
</dbReference>
<dbReference type="PANTHER" id="PTHR31210">
    <property type="entry name" value="OS06G0731900 PROTEIN"/>
    <property type="match status" value="1"/>
</dbReference>
<name>A0AAV1A4G2_VICFA</name>
<keyword evidence="1" id="KW-1133">Transmembrane helix</keyword>
<reference evidence="2 3" key="1">
    <citation type="submission" date="2023-01" db="EMBL/GenBank/DDBJ databases">
        <authorList>
            <person name="Kreplak J."/>
        </authorList>
    </citation>
    <scope>NUCLEOTIDE SEQUENCE [LARGE SCALE GENOMIC DNA]</scope>
</reference>
<evidence type="ECO:0000256" key="1">
    <source>
        <dbReference type="SAM" id="Phobius"/>
    </source>
</evidence>
<evidence type="ECO:0000313" key="3">
    <source>
        <dbReference type="Proteomes" id="UP001157006"/>
    </source>
</evidence>
<keyword evidence="3" id="KW-1185">Reference proteome</keyword>
<dbReference type="EMBL" id="OX451738">
    <property type="protein sequence ID" value="CAI8604092.1"/>
    <property type="molecule type" value="Genomic_DNA"/>
</dbReference>
<organism evidence="2 3">
    <name type="scientific">Vicia faba</name>
    <name type="common">Broad bean</name>
    <name type="synonym">Faba vulgaris</name>
    <dbReference type="NCBI Taxonomy" id="3906"/>
    <lineage>
        <taxon>Eukaryota</taxon>
        <taxon>Viridiplantae</taxon>
        <taxon>Streptophyta</taxon>
        <taxon>Embryophyta</taxon>
        <taxon>Tracheophyta</taxon>
        <taxon>Spermatophyta</taxon>
        <taxon>Magnoliopsida</taxon>
        <taxon>eudicotyledons</taxon>
        <taxon>Gunneridae</taxon>
        <taxon>Pentapetalae</taxon>
        <taxon>rosids</taxon>
        <taxon>fabids</taxon>
        <taxon>Fabales</taxon>
        <taxon>Fabaceae</taxon>
        <taxon>Papilionoideae</taxon>
        <taxon>50 kb inversion clade</taxon>
        <taxon>NPAAA clade</taxon>
        <taxon>Hologalegina</taxon>
        <taxon>IRL clade</taxon>
        <taxon>Fabeae</taxon>
        <taxon>Vicia</taxon>
    </lineage>
</organism>
<dbReference type="Pfam" id="PF05212">
    <property type="entry name" value="DUF707"/>
    <property type="match status" value="1"/>
</dbReference>
<dbReference type="PANTHER" id="PTHR31210:SF94">
    <property type="entry name" value="LYSINE KETOGLUTARATE REDUCTASE TRANS-SPLICING-LIKE PROTEIN"/>
    <property type="match status" value="1"/>
</dbReference>
<proteinExistence type="predicted"/>
<sequence length="382" mass="44316">MNSPIKSGKEAMKTTIALFVGFVFGIFLGLSLTKMNLSSSLIPSINLIYVDDQISTIYSPYLKDGRNFSIEHHKLNETTKIWLPTNPPGAERLPPKIVESQSDFYLRRLWGLPHEDLSMKPKYLVSFTVGYDQRDNIDAAIKKFSENFTIVLFHYDDRISEWNQFEWSKKAIHISARKQTKWWYAKRFLHPDIVASYDYVFIWDEDLGLERFDAEEYLKIVKKYGLEISQPGVDRSSDYTWEMTRKKDGVEVHKEAEEKDGWCSNPPVPPCAAFVEIMAPVFSRDAWRCVWHMIQNDLVHGWGLDFALRKCVENAHDKIGVVDTQWILHKSIPSLNSQGQAENGKKPWEGVRDRCHKEWKMFKERMANAEAAQSQGHNSMNS</sequence>
<keyword evidence="1" id="KW-0812">Transmembrane</keyword>
<accession>A0AAV1A4G2</accession>
<evidence type="ECO:0000313" key="2">
    <source>
        <dbReference type="EMBL" id="CAI8604092.1"/>
    </source>
</evidence>
<feature type="transmembrane region" description="Helical" evidence="1">
    <location>
        <begin position="12"/>
        <end position="32"/>
    </location>
</feature>
<gene>
    <name evidence="2" type="ORF">VFH_III116520</name>
</gene>
<protein>
    <submittedName>
        <fullName evidence="2">Uncharacterized protein</fullName>
    </submittedName>
</protein>
<dbReference type="AlphaFoldDB" id="A0AAV1A4G2"/>
<keyword evidence="1" id="KW-0472">Membrane</keyword>